<organism evidence="1 2">
    <name type="scientific">Hydrogeniiclostridium mannosilyticum</name>
    <dbReference type="NCBI Taxonomy" id="2764322"/>
    <lineage>
        <taxon>Bacteria</taxon>
        <taxon>Bacillati</taxon>
        <taxon>Bacillota</taxon>
        <taxon>Clostridia</taxon>
        <taxon>Eubacteriales</taxon>
        <taxon>Acutalibacteraceae</taxon>
        <taxon>Hydrogeniiclostridium</taxon>
    </lineage>
</organism>
<comment type="caution">
    <text evidence="1">The sequence shown here is derived from an EMBL/GenBank/DDBJ whole genome shotgun (WGS) entry which is preliminary data.</text>
</comment>
<accession>A0A328UKD7</accession>
<dbReference type="AlphaFoldDB" id="A0A328UKD7"/>
<dbReference type="RefSeq" id="WP_112331621.1">
    <property type="nucleotide sequence ID" value="NZ_QLYR01000001.1"/>
</dbReference>
<reference evidence="1 2" key="1">
    <citation type="submission" date="2018-06" db="EMBL/GenBank/DDBJ databases">
        <title>Noncontiguous genome sequence of Ruminococcaceae bacterium ASD2818.</title>
        <authorList>
            <person name="Chaplin A.V."/>
            <person name="Sokolova S.R."/>
            <person name="Kochetkova T.O."/>
            <person name="Goltsov A.Y."/>
            <person name="Trofimov D.Y."/>
            <person name="Efimov B.A."/>
        </authorList>
    </citation>
    <scope>NUCLEOTIDE SEQUENCE [LARGE SCALE GENOMIC DNA]</scope>
    <source>
        <strain evidence="1 2">ASD2818</strain>
    </source>
</reference>
<dbReference type="Proteomes" id="UP000249377">
    <property type="component" value="Unassembled WGS sequence"/>
</dbReference>
<dbReference type="EMBL" id="QLYR01000001">
    <property type="protein sequence ID" value="RAQ30424.1"/>
    <property type="molecule type" value="Genomic_DNA"/>
</dbReference>
<evidence type="ECO:0000313" key="2">
    <source>
        <dbReference type="Proteomes" id="UP000249377"/>
    </source>
</evidence>
<sequence>MKIQEFGDRENPTVLLIEDGHAPIQALEKIFCDYFLIVAAYEEDAEEECAQALMRYVAEHCENHISILCSTAGGWRLARRLMENHIPCEKSFIEAEFEQPGLMILPMLETTAATLPQKQTAKRRRMEA</sequence>
<evidence type="ECO:0000313" key="1">
    <source>
        <dbReference type="EMBL" id="RAQ30424.1"/>
    </source>
</evidence>
<gene>
    <name evidence="1" type="ORF">DPQ25_02670</name>
</gene>
<protein>
    <submittedName>
        <fullName evidence="1">Uncharacterized protein</fullName>
    </submittedName>
</protein>
<name>A0A328UKD7_9FIRM</name>
<proteinExistence type="predicted"/>
<keyword evidence="2" id="KW-1185">Reference proteome</keyword>